<reference evidence="8 9" key="1">
    <citation type="journal article" date="2015" name="Genome Announc.">
        <title>Expanding the biotechnology potential of lactobacilli through comparative genomics of 213 strains and associated genera.</title>
        <authorList>
            <person name="Sun Z."/>
            <person name="Harris H.M."/>
            <person name="McCann A."/>
            <person name="Guo C."/>
            <person name="Argimon S."/>
            <person name="Zhang W."/>
            <person name="Yang X."/>
            <person name="Jeffery I.B."/>
            <person name="Cooney J.C."/>
            <person name="Kagawa T.F."/>
            <person name="Liu W."/>
            <person name="Song Y."/>
            <person name="Salvetti E."/>
            <person name="Wrobel A."/>
            <person name="Rasinkangas P."/>
            <person name="Parkhill J."/>
            <person name="Rea M.C."/>
            <person name="O'Sullivan O."/>
            <person name="Ritari J."/>
            <person name="Douillard F.P."/>
            <person name="Paul Ross R."/>
            <person name="Yang R."/>
            <person name="Briner A.E."/>
            <person name="Felis G.E."/>
            <person name="de Vos W.M."/>
            <person name="Barrangou R."/>
            <person name="Klaenhammer T.R."/>
            <person name="Caufield P.W."/>
            <person name="Cui Y."/>
            <person name="Zhang H."/>
            <person name="O'Toole P.W."/>
        </authorList>
    </citation>
    <scope>NUCLEOTIDE SEQUENCE [LARGE SCALE GENOMIC DNA]</scope>
    <source>
        <strain evidence="8 9">DSM 5707</strain>
    </source>
</reference>
<dbReference type="PROSITE" id="PS50850">
    <property type="entry name" value="MFS"/>
    <property type="match status" value="1"/>
</dbReference>
<evidence type="ECO:0000256" key="1">
    <source>
        <dbReference type="ARBA" id="ARBA00004651"/>
    </source>
</evidence>
<dbReference type="InterPro" id="IPR005829">
    <property type="entry name" value="Sugar_transporter_CS"/>
</dbReference>
<feature type="domain" description="Major facilitator superfamily (MFS) profile" evidence="7">
    <location>
        <begin position="25"/>
        <end position="458"/>
    </location>
</feature>
<protein>
    <submittedName>
        <fullName evidence="8">Major facilitator superfamily protein</fullName>
    </submittedName>
</protein>
<feature type="transmembrane region" description="Helical" evidence="6">
    <location>
        <begin position="407"/>
        <end position="428"/>
    </location>
</feature>
<feature type="transmembrane region" description="Helical" evidence="6">
    <location>
        <begin position="212"/>
        <end position="228"/>
    </location>
</feature>
<comment type="subcellular location">
    <subcellularLocation>
        <location evidence="1">Cell membrane</location>
        <topology evidence="1">Multi-pass membrane protein</topology>
    </subcellularLocation>
</comment>
<gene>
    <name evidence="8" type="ORF">FC51_GL001820</name>
</gene>
<feature type="transmembrane region" description="Helical" evidence="6">
    <location>
        <begin position="180"/>
        <end position="200"/>
    </location>
</feature>
<keyword evidence="2" id="KW-0813">Transport</keyword>
<feature type="transmembrane region" description="Helical" evidence="6">
    <location>
        <begin position="95"/>
        <end position="117"/>
    </location>
</feature>
<feature type="transmembrane region" description="Helical" evidence="6">
    <location>
        <begin position="434"/>
        <end position="451"/>
    </location>
</feature>
<dbReference type="InterPro" id="IPR036259">
    <property type="entry name" value="MFS_trans_sf"/>
</dbReference>
<dbReference type="PANTHER" id="PTHR42718:SF9">
    <property type="entry name" value="MAJOR FACILITATOR SUPERFAMILY MULTIDRUG TRANSPORTER MFSC"/>
    <property type="match status" value="1"/>
</dbReference>
<feature type="transmembrane region" description="Helical" evidence="6">
    <location>
        <begin position="153"/>
        <end position="174"/>
    </location>
</feature>
<proteinExistence type="predicted"/>
<dbReference type="PATRIC" id="fig|1423784.4.peg.1854"/>
<dbReference type="Pfam" id="PF07690">
    <property type="entry name" value="MFS_1"/>
    <property type="match status" value="1"/>
</dbReference>
<comment type="caution">
    <text evidence="8">The sequence shown here is derived from an EMBL/GenBank/DDBJ whole genome shotgun (WGS) entry which is preliminary data.</text>
</comment>
<dbReference type="EMBL" id="AZGK01000004">
    <property type="protein sequence ID" value="KRM46907.1"/>
    <property type="molecule type" value="Genomic_DNA"/>
</dbReference>
<dbReference type="PROSITE" id="PS00217">
    <property type="entry name" value="SUGAR_TRANSPORT_2"/>
    <property type="match status" value="1"/>
</dbReference>
<dbReference type="PANTHER" id="PTHR42718">
    <property type="entry name" value="MAJOR FACILITATOR SUPERFAMILY MULTIDRUG TRANSPORTER MFSC"/>
    <property type="match status" value="1"/>
</dbReference>
<dbReference type="Proteomes" id="UP000051957">
    <property type="component" value="Unassembled WGS sequence"/>
</dbReference>
<feature type="transmembrane region" description="Helical" evidence="6">
    <location>
        <begin position="367"/>
        <end position="386"/>
    </location>
</feature>
<feature type="transmembrane region" description="Helical" evidence="6">
    <location>
        <begin position="308"/>
        <end position="327"/>
    </location>
</feature>
<organism evidence="8 9">
    <name type="scientific">Lentilactobacillus parabuchneri DSM 5707 = NBRC 107865</name>
    <dbReference type="NCBI Taxonomy" id="1423784"/>
    <lineage>
        <taxon>Bacteria</taxon>
        <taxon>Bacillati</taxon>
        <taxon>Bacillota</taxon>
        <taxon>Bacilli</taxon>
        <taxon>Lactobacillales</taxon>
        <taxon>Lactobacillaceae</taxon>
        <taxon>Lentilactobacillus</taxon>
    </lineage>
</organism>
<evidence type="ECO:0000256" key="2">
    <source>
        <dbReference type="ARBA" id="ARBA00022448"/>
    </source>
</evidence>
<evidence type="ECO:0000256" key="4">
    <source>
        <dbReference type="ARBA" id="ARBA00022989"/>
    </source>
</evidence>
<evidence type="ECO:0000256" key="6">
    <source>
        <dbReference type="SAM" id="Phobius"/>
    </source>
</evidence>
<dbReference type="Gene3D" id="1.20.1250.20">
    <property type="entry name" value="MFS general substrate transporter like domains"/>
    <property type="match status" value="1"/>
</dbReference>
<name>A0A0R1Z4L6_9LACO</name>
<sequence>MSQPYFDKSKRGIILELTEKSRKWFIATLLLGTFTMSISQSSLSTAYPTFMRYFNLPASTIAWLTTGFMLIMSVVMPLSPWLMKNFRFKPLYLTLLVNFVVGTFIIIWAPNFLVMMLGRLMEGFSVGVLFPSYQSIILEITPTSQRGTVMGTVGLVMGSALAVGPIISGVLLQFFPWEAIFAFFLITLTIVFLLALKTVVSPLKIESTKFDFVSVLMSLGIIGLLYFINELSHMTSGSYLNWIILVVSLILLVLFVRRQLRMPQPLLRLDILSILNFDLGVALTSLSYMSLITVTIIMPLYYQQILGLTPLWSGLALVPAAAVLSWLNRRSGRLADRIGFKPVIMIGFGLFIVGWAALLLLSGLKNVWVAILCSIIIESGNAFAMMPATTLGANSLTNDLIPHGSSIISTIRQIMGSTAIVIATVVLGDKNFNGVFLTFLILEIIAIFLVFKIKDTKKVAVTA</sequence>
<feature type="transmembrane region" description="Helical" evidence="6">
    <location>
        <begin position="277"/>
        <end position="302"/>
    </location>
</feature>
<evidence type="ECO:0000256" key="3">
    <source>
        <dbReference type="ARBA" id="ARBA00022692"/>
    </source>
</evidence>
<keyword evidence="5 6" id="KW-0472">Membrane</keyword>
<evidence type="ECO:0000313" key="9">
    <source>
        <dbReference type="Proteomes" id="UP000051957"/>
    </source>
</evidence>
<dbReference type="SUPFAM" id="SSF103473">
    <property type="entry name" value="MFS general substrate transporter"/>
    <property type="match status" value="1"/>
</dbReference>
<dbReference type="AlphaFoldDB" id="A0A0R1Z4L6"/>
<dbReference type="Gene3D" id="1.20.1720.10">
    <property type="entry name" value="Multidrug resistance protein D"/>
    <property type="match status" value="1"/>
</dbReference>
<feature type="transmembrane region" description="Helical" evidence="6">
    <location>
        <begin position="240"/>
        <end position="256"/>
    </location>
</feature>
<dbReference type="GO" id="GO:0005886">
    <property type="term" value="C:plasma membrane"/>
    <property type="evidence" value="ECO:0007669"/>
    <property type="project" value="UniProtKB-SubCell"/>
</dbReference>
<evidence type="ECO:0000313" key="8">
    <source>
        <dbReference type="EMBL" id="KRM46907.1"/>
    </source>
</evidence>
<dbReference type="GO" id="GO:0022857">
    <property type="term" value="F:transmembrane transporter activity"/>
    <property type="evidence" value="ECO:0007669"/>
    <property type="project" value="InterPro"/>
</dbReference>
<accession>A0A0R1Z4L6</accession>
<evidence type="ECO:0000259" key="7">
    <source>
        <dbReference type="PROSITE" id="PS50850"/>
    </source>
</evidence>
<dbReference type="InterPro" id="IPR020846">
    <property type="entry name" value="MFS_dom"/>
</dbReference>
<feature type="transmembrane region" description="Helical" evidence="6">
    <location>
        <begin position="339"/>
        <end position="361"/>
    </location>
</feature>
<keyword evidence="4 6" id="KW-1133">Transmembrane helix</keyword>
<feature type="transmembrane region" description="Helical" evidence="6">
    <location>
        <begin position="62"/>
        <end position="83"/>
    </location>
</feature>
<dbReference type="InterPro" id="IPR011701">
    <property type="entry name" value="MFS"/>
</dbReference>
<evidence type="ECO:0000256" key="5">
    <source>
        <dbReference type="ARBA" id="ARBA00023136"/>
    </source>
</evidence>
<keyword evidence="3 6" id="KW-0812">Transmembrane</keyword>